<reference evidence="1" key="1">
    <citation type="journal article" date="2015" name="ISME J.">
        <title>Aquifer environment selects for microbial species cohorts in sediment and groundwater.</title>
        <authorList>
            <person name="Hug L.A."/>
            <person name="Thomas B.C."/>
            <person name="Brown C.T."/>
            <person name="Frischkorn K.R."/>
            <person name="Williams K.H."/>
            <person name="Tringe S.G."/>
            <person name="Banfield J.F."/>
        </authorList>
    </citation>
    <scope>NUCLEOTIDE SEQUENCE</scope>
</reference>
<dbReference type="Gene3D" id="3.40.50.450">
    <property type="match status" value="1"/>
</dbReference>
<name>A0A0H4TCM0_9BACT</name>
<dbReference type="AlphaFoldDB" id="A0A0H4TCM0"/>
<organism evidence="1">
    <name type="scientific">uncultured Gemmatimonadetes bacterium Rifle_16ft_4_minimus_7</name>
    <dbReference type="NCBI Taxonomy" id="1665098"/>
    <lineage>
        <taxon>Bacteria</taxon>
        <taxon>Pseudomonadati</taxon>
        <taxon>Gemmatimonadota</taxon>
        <taxon>environmental samples</taxon>
    </lineage>
</organism>
<dbReference type="EMBL" id="KT007046">
    <property type="protein sequence ID" value="AKQ04625.1"/>
    <property type="molecule type" value="Genomic_DNA"/>
</dbReference>
<proteinExistence type="predicted"/>
<dbReference type="SUPFAM" id="SSF52309">
    <property type="entry name" value="N-(deoxy)ribosyltransferase-like"/>
    <property type="match status" value="1"/>
</dbReference>
<evidence type="ECO:0000313" key="1">
    <source>
        <dbReference type="EMBL" id="AKQ04625.1"/>
    </source>
</evidence>
<sequence length="240" mass="26000">MRRESDLEAEVERHLREAKVKYVKEPVVGKTRPDFLVTTENGDQIVVEVKAWEPSPDATARAINQAHRYKELSKAAAALIVTAVGSSLSFPGGGVVPVSAFVAALSGLTSALAEKRSRRPVESRPSPKKKVFASMPFSSLAANASADRVDHTGRSGDVVQQIKEMIKAARIVVADLSESRANVCHEVGYAEALGRPVVQICSTPLASLPFNLRNNQTIQYSIGQASRLKTKLEKELRKGL</sequence>
<protein>
    <submittedName>
        <fullName evidence="1">Uncharacterized protein</fullName>
    </submittedName>
</protein>
<accession>A0A0H4TCM0</accession>